<dbReference type="Gene3D" id="3.10.450.530">
    <property type="entry name" value="Ribonuclease toxin, BrnT, of type II toxin-antitoxin system"/>
    <property type="match status" value="1"/>
</dbReference>
<organism evidence="1 2">
    <name type="scientific">Candidatus Kaiserbacteria bacterium RIFCSPHIGHO2_01_FULL_53_29</name>
    <dbReference type="NCBI Taxonomy" id="1798480"/>
    <lineage>
        <taxon>Bacteria</taxon>
        <taxon>Candidatus Kaiseribacteriota</taxon>
    </lineage>
</organism>
<dbReference type="AlphaFoldDB" id="A0A1F6CW48"/>
<dbReference type="Proteomes" id="UP000176863">
    <property type="component" value="Unassembled WGS sequence"/>
</dbReference>
<evidence type="ECO:0000313" key="2">
    <source>
        <dbReference type="Proteomes" id="UP000176863"/>
    </source>
</evidence>
<dbReference type="STRING" id="1798480.A2851_00210"/>
<dbReference type="Pfam" id="PF04365">
    <property type="entry name" value="BrnT_toxin"/>
    <property type="match status" value="1"/>
</dbReference>
<comment type="caution">
    <text evidence="1">The sequence shown here is derived from an EMBL/GenBank/DDBJ whole genome shotgun (WGS) entry which is preliminary data.</text>
</comment>
<dbReference type="InterPro" id="IPR007460">
    <property type="entry name" value="BrnT_toxin"/>
</dbReference>
<evidence type="ECO:0008006" key="3">
    <source>
        <dbReference type="Google" id="ProtNLM"/>
    </source>
</evidence>
<sequence length="98" mass="11722">MRIFADVVGFEWDDGNKDKNLKKHGVTNEGCEQSFSDERRIVREDTKHSRHEARHWLIGKTPQNRLLFVSFTIRKSRIRVISARNASRKERTYYEEEN</sequence>
<reference evidence="1 2" key="1">
    <citation type="journal article" date="2016" name="Nat. Commun.">
        <title>Thousands of microbial genomes shed light on interconnected biogeochemical processes in an aquifer system.</title>
        <authorList>
            <person name="Anantharaman K."/>
            <person name="Brown C.T."/>
            <person name="Hug L.A."/>
            <person name="Sharon I."/>
            <person name="Castelle C.J."/>
            <person name="Probst A.J."/>
            <person name="Thomas B.C."/>
            <person name="Singh A."/>
            <person name="Wilkins M.J."/>
            <person name="Karaoz U."/>
            <person name="Brodie E.L."/>
            <person name="Williams K.H."/>
            <person name="Hubbard S.S."/>
            <person name="Banfield J.F."/>
        </authorList>
    </citation>
    <scope>NUCLEOTIDE SEQUENCE [LARGE SCALE GENOMIC DNA]</scope>
</reference>
<accession>A0A1F6CW48</accession>
<gene>
    <name evidence="1" type="ORF">A2851_00210</name>
</gene>
<name>A0A1F6CW48_9BACT</name>
<protein>
    <recommendedName>
        <fullName evidence="3">BrnT family toxin</fullName>
    </recommendedName>
</protein>
<proteinExistence type="predicted"/>
<dbReference type="InterPro" id="IPR038573">
    <property type="entry name" value="BrnT_sf"/>
</dbReference>
<evidence type="ECO:0000313" key="1">
    <source>
        <dbReference type="EMBL" id="OGG53388.1"/>
    </source>
</evidence>
<dbReference type="EMBL" id="MFKT01000013">
    <property type="protein sequence ID" value="OGG53388.1"/>
    <property type="molecule type" value="Genomic_DNA"/>
</dbReference>